<dbReference type="GO" id="GO:0010181">
    <property type="term" value="F:FMN binding"/>
    <property type="evidence" value="ECO:0007669"/>
    <property type="project" value="InterPro"/>
</dbReference>
<dbReference type="GO" id="GO:0016491">
    <property type="term" value="F:oxidoreductase activity"/>
    <property type="evidence" value="ECO:0007669"/>
    <property type="project" value="UniProtKB-KW"/>
</dbReference>
<dbReference type="SUPFAM" id="SSF51395">
    <property type="entry name" value="FMN-linked oxidoreductases"/>
    <property type="match status" value="1"/>
</dbReference>
<evidence type="ECO:0000256" key="2">
    <source>
        <dbReference type="ARBA" id="ARBA00023002"/>
    </source>
</evidence>
<dbReference type="Pfam" id="PF00724">
    <property type="entry name" value="Oxidored_FMN"/>
    <property type="match status" value="1"/>
</dbReference>
<proteinExistence type="predicted"/>
<keyword evidence="5" id="KW-1185">Reference proteome</keyword>
<dbReference type="PANTHER" id="PTHR43656:SF2">
    <property type="entry name" value="BINDING OXIDOREDUCTASE, PUTATIVE (AFU_ORTHOLOGUE AFUA_2G08260)-RELATED"/>
    <property type="match status" value="1"/>
</dbReference>
<name>A0A246IZB7_9BURK</name>
<gene>
    <name evidence="4" type="ORF">CDN99_21690</name>
</gene>
<dbReference type="OrthoDB" id="8521686at2"/>
<evidence type="ECO:0000313" key="5">
    <source>
        <dbReference type="Proteomes" id="UP000197468"/>
    </source>
</evidence>
<evidence type="ECO:0000313" key="4">
    <source>
        <dbReference type="EMBL" id="OWQ85693.1"/>
    </source>
</evidence>
<comment type="caution">
    <text evidence="4">The sequence shown here is derived from an EMBL/GenBank/DDBJ whole genome shotgun (WGS) entry which is preliminary data.</text>
</comment>
<dbReference type="RefSeq" id="WP_088386996.1">
    <property type="nucleotide sequence ID" value="NZ_NIOF01000012.1"/>
</dbReference>
<organism evidence="4 5">
    <name type="scientific">Roseateles aquatilis</name>
    <dbReference type="NCBI Taxonomy" id="431061"/>
    <lineage>
        <taxon>Bacteria</taxon>
        <taxon>Pseudomonadati</taxon>
        <taxon>Pseudomonadota</taxon>
        <taxon>Betaproteobacteria</taxon>
        <taxon>Burkholderiales</taxon>
        <taxon>Sphaerotilaceae</taxon>
        <taxon>Roseateles</taxon>
    </lineage>
</organism>
<dbReference type="EMBL" id="NIOF01000012">
    <property type="protein sequence ID" value="OWQ85693.1"/>
    <property type="molecule type" value="Genomic_DNA"/>
</dbReference>
<dbReference type="InterPro" id="IPR051799">
    <property type="entry name" value="NADH_flavin_oxidoreductase"/>
</dbReference>
<feature type="domain" description="NADH:flavin oxidoreductase/NADH oxidase N-terminal" evidence="3">
    <location>
        <begin position="22"/>
        <end position="356"/>
    </location>
</feature>
<dbReference type="Proteomes" id="UP000197468">
    <property type="component" value="Unassembled WGS sequence"/>
</dbReference>
<dbReference type="CDD" id="cd02803">
    <property type="entry name" value="OYE_like_FMN_family"/>
    <property type="match status" value="1"/>
</dbReference>
<dbReference type="InterPro" id="IPR001155">
    <property type="entry name" value="OxRdtase_FMN_N"/>
</dbReference>
<protein>
    <submittedName>
        <fullName evidence="4">NADH:flavin oxidoreductase</fullName>
    </submittedName>
</protein>
<reference evidence="4 5" key="1">
    <citation type="journal article" date="2008" name="Int. J. Syst. Evol. Microbiol.">
        <title>Description of Roseateles aquatilis sp. nov. and Roseateles terrae sp. nov., in the class Betaproteobacteria, and emended description of the genus Roseateles.</title>
        <authorList>
            <person name="Gomila M."/>
            <person name="Bowien B."/>
            <person name="Falsen E."/>
            <person name="Moore E.R."/>
            <person name="Lalucat J."/>
        </authorList>
    </citation>
    <scope>NUCLEOTIDE SEQUENCE [LARGE SCALE GENOMIC DNA]</scope>
    <source>
        <strain evidence="4 5">CCUG 48205</strain>
    </source>
</reference>
<dbReference type="InterPro" id="IPR013785">
    <property type="entry name" value="Aldolase_TIM"/>
</dbReference>
<dbReference type="PANTHER" id="PTHR43656">
    <property type="entry name" value="BINDING OXIDOREDUCTASE, PUTATIVE (AFU_ORTHOLOGUE AFUA_2G08260)-RELATED"/>
    <property type="match status" value="1"/>
</dbReference>
<sequence>MSVPFHPLPDTRHTVDAATAPLFEPLRIGALTVPNRLAVAPMTRVSATADGHATPRMVDYYGAFAAGGFGLVITEGVYTDTAHAQGYLFQPGLADAVQRDAWRPVVARVHAHGGRIVAQLMHAGALSQGNPHRAGTMAPSAVLPKGRQMTFYRGDGPYRMPEPMSIAAIDAAVDGFAQAARHAQAAGFDGVEIHGANGYLLDQFLTAHTNRRDDGYGGGLVQRLRLTMEVVQAIRGAVGPDFVVGLRISQGKVNDFSHKWAGAEDDAAGVFGALAASSIDYLHTTEFEAWKPAFGDAGPSLAALARRHVSVPVLANGALHEGAHAAGMLARGEADFVSLGRGALTHADWPLRLRTGATLAPFDRALLAPIADLANADRLRRQG</sequence>
<accession>A0A246IZB7</accession>
<keyword evidence="2" id="KW-0560">Oxidoreductase</keyword>
<keyword evidence="1" id="KW-0285">Flavoprotein</keyword>
<evidence type="ECO:0000256" key="1">
    <source>
        <dbReference type="ARBA" id="ARBA00022630"/>
    </source>
</evidence>
<dbReference type="Gene3D" id="3.20.20.70">
    <property type="entry name" value="Aldolase class I"/>
    <property type="match status" value="1"/>
</dbReference>
<evidence type="ECO:0000259" key="3">
    <source>
        <dbReference type="Pfam" id="PF00724"/>
    </source>
</evidence>
<dbReference type="AlphaFoldDB" id="A0A246IZB7"/>